<dbReference type="RefSeq" id="WP_078978236.1">
    <property type="nucleotide sequence ID" value="NZ_MWQN01000001.1"/>
</dbReference>
<evidence type="ECO:0000256" key="1">
    <source>
        <dbReference type="SAM" id="SignalP"/>
    </source>
</evidence>
<keyword evidence="1" id="KW-0732">Signal</keyword>
<gene>
    <name evidence="2" type="ORF">B4N89_26080</name>
</gene>
<dbReference type="EMBL" id="MWQN01000001">
    <property type="protein sequence ID" value="OPC83941.1"/>
    <property type="molecule type" value="Genomic_DNA"/>
</dbReference>
<reference evidence="2 3" key="1">
    <citation type="submission" date="2017-03" db="EMBL/GenBank/DDBJ databases">
        <title>Draft genome sequence of Streptomyces scabrisporus NF3, endophyte isolated from Amphipterygium adstringens.</title>
        <authorList>
            <person name="Vazquez M."/>
            <person name="Ceapa C.D."/>
            <person name="Rodriguez Luna D."/>
            <person name="Sanchez Esquivel S."/>
        </authorList>
    </citation>
    <scope>NUCLEOTIDE SEQUENCE [LARGE SCALE GENOMIC DNA]</scope>
    <source>
        <strain evidence="2 3">NF3</strain>
    </source>
</reference>
<comment type="caution">
    <text evidence="2">The sequence shown here is derived from an EMBL/GenBank/DDBJ whole genome shotgun (WGS) entry which is preliminary data.</text>
</comment>
<dbReference type="Gene3D" id="3.90.1720.10">
    <property type="entry name" value="endopeptidase domain like (from Nostoc punctiforme)"/>
    <property type="match status" value="1"/>
</dbReference>
<name>A0A1T3P4R3_9ACTN</name>
<accession>A0A1T3P4R3</accession>
<dbReference type="OrthoDB" id="9815928at2"/>
<evidence type="ECO:0008006" key="4">
    <source>
        <dbReference type="Google" id="ProtNLM"/>
    </source>
</evidence>
<protein>
    <recommendedName>
        <fullName evidence="4">NlpC/P60 domain-containing protein</fullName>
    </recommendedName>
</protein>
<feature type="signal peptide" evidence="1">
    <location>
        <begin position="1"/>
        <end position="19"/>
    </location>
</feature>
<evidence type="ECO:0000313" key="3">
    <source>
        <dbReference type="Proteomes" id="UP000190037"/>
    </source>
</evidence>
<dbReference type="STRING" id="159449.B4N89_26080"/>
<sequence>MTIALLLFAAALGVTAAPAAEAASARGGAIARSEVLARASDWFDRGIEYDQQAVAPDADGAHDYRTDCSGMVAMAWHLPSTDFNTDSLDRRSVTDRVAREDLLPGDALDDTPDGHVVIFTGWIARSAGTFTYIQLANPRADMAKGTGSFDSPLLAGHPTANYVGLRYLHVVDDESATTPSRVLDRYPWPPARISPWHPDPRRRAPRT</sequence>
<evidence type="ECO:0000313" key="2">
    <source>
        <dbReference type="EMBL" id="OPC83941.1"/>
    </source>
</evidence>
<dbReference type="AlphaFoldDB" id="A0A1T3P4R3"/>
<dbReference type="Proteomes" id="UP000190037">
    <property type="component" value="Unassembled WGS sequence"/>
</dbReference>
<organism evidence="2 3">
    <name type="scientific">Embleya scabrispora</name>
    <dbReference type="NCBI Taxonomy" id="159449"/>
    <lineage>
        <taxon>Bacteria</taxon>
        <taxon>Bacillati</taxon>
        <taxon>Actinomycetota</taxon>
        <taxon>Actinomycetes</taxon>
        <taxon>Kitasatosporales</taxon>
        <taxon>Streptomycetaceae</taxon>
        <taxon>Embleya</taxon>
    </lineage>
</organism>
<feature type="chain" id="PRO_5039339257" description="NlpC/P60 domain-containing protein" evidence="1">
    <location>
        <begin position="20"/>
        <end position="207"/>
    </location>
</feature>
<keyword evidence="3" id="KW-1185">Reference proteome</keyword>
<proteinExistence type="predicted"/>